<reference evidence="1" key="1">
    <citation type="submission" date="2021-05" db="EMBL/GenBank/DDBJ databases">
        <authorList>
            <person name="Pan Q."/>
            <person name="Jouanno E."/>
            <person name="Zahm M."/>
            <person name="Klopp C."/>
            <person name="Cabau C."/>
            <person name="Louis A."/>
            <person name="Berthelot C."/>
            <person name="Parey E."/>
            <person name="Roest Crollius H."/>
            <person name="Montfort J."/>
            <person name="Robinson-Rechavi M."/>
            <person name="Bouchez O."/>
            <person name="Lampietro C."/>
            <person name="Lopez Roques C."/>
            <person name="Donnadieu C."/>
            <person name="Postlethwait J."/>
            <person name="Bobe J."/>
            <person name="Dillon D."/>
            <person name="Chandos A."/>
            <person name="von Hippel F."/>
            <person name="Guiguen Y."/>
        </authorList>
    </citation>
    <scope>NUCLEOTIDE SEQUENCE</scope>
    <source>
        <strain evidence="1">YG-Jan2019</strain>
    </source>
</reference>
<accession>A0ACC2HIC0</accession>
<evidence type="ECO:0000313" key="2">
    <source>
        <dbReference type="Proteomes" id="UP001157502"/>
    </source>
</evidence>
<protein>
    <submittedName>
        <fullName evidence="1">Uncharacterized protein</fullName>
    </submittedName>
</protein>
<keyword evidence="2" id="KW-1185">Reference proteome</keyword>
<evidence type="ECO:0000313" key="1">
    <source>
        <dbReference type="EMBL" id="KAJ8015646.1"/>
    </source>
</evidence>
<proteinExistence type="predicted"/>
<organism evidence="1 2">
    <name type="scientific">Dallia pectoralis</name>
    <name type="common">Alaska blackfish</name>
    <dbReference type="NCBI Taxonomy" id="75939"/>
    <lineage>
        <taxon>Eukaryota</taxon>
        <taxon>Metazoa</taxon>
        <taxon>Chordata</taxon>
        <taxon>Craniata</taxon>
        <taxon>Vertebrata</taxon>
        <taxon>Euteleostomi</taxon>
        <taxon>Actinopterygii</taxon>
        <taxon>Neopterygii</taxon>
        <taxon>Teleostei</taxon>
        <taxon>Protacanthopterygii</taxon>
        <taxon>Esociformes</taxon>
        <taxon>Umbridae</taxon>
        <taxon>Dallia</taxon>
    </lineage>
</organism>
<name>A0ACC2HIC0_DALPE</name>
<dbReference type="EMBL" id="CM055729">
    <property type="protein sequence ID" value="KAJ8015646.1"/>
    <property type="molecule type" value="Genomic_DNA"/>
</dbReference>
<comment type="caution">
    <text evidence="1">The sequence shown here is derived from an EMBL/GenBank/DDBJ whole genome shotgun (WGS) entry which is preliminary data.</text>
</comment>
<dbReference type="Proteomes" id="UP001157502">
    <property type="component" value="Chromosome 2"/>
</dbReference>
<sequence>MMFLPCHWIQYSSRAEEGLLGQTSLLMEVGDVFGSGLNNGQPQNRDMNFRAPSPPQHEAPRDDTQRARDRMPFIGAQQVLVDRFFPTELADGDCFARGSLFKQ</sequence>
<gene>
    <name evidence="1" type="ORF">DPEC_G00028280</name>
</gene>